<evidence type="ECO:0000256" key="4">
    <source>
        <dbReference type="ARBA" id="ARBA00023125"/>
    </source>
</evidence>
<evidence type="ECO:0000313" key="9">
    <source>
        <dbReference type="EMBL" id="QUW04618.1"/>
    </source>
</evidence>
<dbReference type="SUPFAM" id="SSF88946">
    <property type="entry name" value="Sigma2 domain of RNA polymerase sigma factors"/>
    <property type="match status" value="1"/>
</dbReference>
<reference evidence="9 10" key="1">
    <citation type="submission" date="2021-03" db="EMBL/GenBank/DDBJ databases">
        <title>Genomic and phenotypic characterization of Chloracidobacterium isolates provides evidence for multiple species.</title>
        <authorList>
            <person name="Saini M.K."/>
            <person name="Costas A.M.G."/>
            <person name="Tank M."/>
            <person name="Bryant D.A."/>
        </authorList>
    </citation>
    <scope>NUCLEOTIDE SEQUENCE [LARGE SCALE GENOMIC DNA]</scope>
    <source>
        <strain evidence="9 10">BV2-C</strain>
    </source>
</reference>
<keyword evidence="3 6" id="KW-0731">Sigma factor</keyword>
<evidence type="ECO:0000259" key="8">
    <source>
        <dbReference type="Pfam" id="PF08281"/>
    </source>
</evidence>
<dbReference type="PROSITE" id="PS01063">
    <property type="entry name" value="SIGMA70_ECF"/>
    <property type="match status" value="1"/>
</dbReference>
<dbReference type="CDD" id="cd06171">
    <property type="entry name" value="Sigma70_r4"/>
    <property type="match status" value="1"/>
</dbReference>
<feature type="domain" description="RNA polymerase sigma factor 70 region 4 type 2" evidence="8">
    <location>
        <begin position="124"/>
        <end position="173"/>
    </location>
</feature>
<dbReference type="InterPro" id="IPR013249">
    <property type="entry name" value="RNA_pol_sigma70_r4_t2"/>
</dbReference>
<dbReference type="NCBIfam" id="TIGR02937">
    <property type="entry name" value="sigma70-ECF"/>
    <property type="match status" value="1"/>
</dbReference>
<evidence type="ECO:0000256" key="3">
    <source>
        <dbReference type="ARBA" id="ARBA00023082"/>
    </source>
</evidence>
<evidence type="ECO:0000256" key="1">
    <source>
        <dbReference type="ARBA" id="ARBA00010641"/>
    </source>
</evidence>
<dbReference type="EMBL" id="CP072649">
    <property type="protein sequence ID" value="QUW04618.1"/>
    <property type="molecule type" value="Genomic_DNA"/>
</dbReference>
<gene>
    <name evidence="9" type="ORF">J8C06_12625</name>
</gene>
<comment type="similarity">
    <text evidence="1 6">Belongs to the sigma-70 factor family. ECF subfamily.</text>
</comment>
<dbReference type="Pfam" id="PF08281">
    <property type="entry name" value="Sigma70_r4_2"/>
    <property type="match status" value="1"/>
</dbReference>
<dbReference type="InterPro" id="IPR013325">
    <property type="entry name" value="RNA_pol_sigma_r2"/>
</dbReference>
<dbReference type="InterPro" id="IPR007627">
    <property type="entry name" value="RNA_pol_sigma70_r2"/>
</dbReference>
<sequence>MDDASPLTKPSALPDAETFQHWFNAHARSVFTFLYLLVGRREVAEELTQETFARAYEHRATLRDRDRVAAWLFGIARNVSREHVREYHRWDSLDDVFDDDSQPASGDERLPDAALLEAELRFVVRSALAKLDADKRMVFILRTFEQCSYEDIAAITGSSIGKVKTDLHRARLEMRRHVRPYLSVGQGGD</sequence>
<dbReference type="RefSeq" id="WP_211430507.1">
    <property type="nucleotide sequence ID" value="NZ_CP072649.1"/>
</dbReference>
<protein>
    <recommendedName>
        <fullName evidence="6">RNA polymerase sigma factor</fullName>
    </recommendedName>
</protein>
<evidence type="ECO:0000256" key="5">
    <source>
        <dbReference type="ARBA" id="ARBA00023163"/>
    </source>
</evidence>
<feature type="domain" description="RNA polymerase sigma-70 region 2" evidence="7">
    <location>
        <begin position="23"/>
        <end position="86"/>
    </location>
</feature>
<name>A0ABX8BGA0_9BACT</name>
<dbReference type="InterPro" id="IPR039425">
    <property type="entry name" value="RNA_pol_sigma-70-like"/>
</dbReference>
<dbReference type="InterPro" id="IPR036388">
    <property type="entry name" value="WH-like_DNA-bd_sf"/>
</dbReference>
<dbReference type="SUPFAM" id="SSF88659">
    <property type="entry name" value="Sigma3 and sigma4 domains of RNA polymerase sigma factors"/>
    <property type="match status" value="1"/>
</dbReference>
<dbReference type="InterPro" id="IPR000838">
    <property type="entry name" value="RNA_pol_sigma70_ECF_CS"/>
</dbReference>
<organism evidence="9 10">
    <name type="scientific">Chloracidobacterium validum</name>
    <dbReference type="NCBI Taxonomy" id="2821543"/>
    <lineage>
        <taxon>Bacteria</taxon>
        <taxon>Pseudomonadati</taxon>
        <taxon>Acidobacteriota</taxon>
        <taxon>Terriglobia</taxon>
        <taxon>Terriglobales</taxon>
        <taxon>Acidobacteriaceae</taxon>
        <taxon>Chloracidobacterium</taxon>
    </lineage>
</organism>
<dbReference type="Proteomes" id="UP000676506">
    <property type="component" value="Chromosome 2"/>
</dbReference>
<keyword evidence="10" id="KW-1185">Reference proteome</keyword>
<keyword evidence="5 6" id="KW-0804">Transcription</keyword>
<evidence type="ECO:0000259" key="7">
    <source>
        <dbReference type="Pfam" id="PF04542"/>
    </source>
</evidence>
<proteinExistence type="inferred from homology"/>
<dbReference type="Gene3D" id="1.10.10.10">
    <property type="entry name" value="Winged helix-like DNA-binding domain superfamily/Winged helix DNA-binding domain"/>
    <property type="match status" value="1"/>
</dbReference>
<dbReference type="InterPro" id="IPR014284">
    <property type="entry name" value="RNA_pol_sigma-70_dom"/>
</dbReference>
<dbReference type="InterPro" id="IPR013324">
    <property type="entry name" value="RNA_pol_sigma_r3/r4-like"/>
</dbReference>
<evidence type="ECO:0000313" key="10">
    <source>
        <dbReference type="Proteomes" id="UP000676506"/>
    </source>
</evidence>
<evidence type="ECO:0000256" key="2">
    <source>
        <dbReference type="ARBA" id="ARBA00023015"/>
    </source>
</evidence>
<keyword evidence="4 6" id="KW-0238">DNA-binding</keyword>
<dbReference type="Pfam" id="PF04542">
    <property type="entry name" value="Sigma70_r2"/>
    <property type="match status" value="1"/>
</dbReference>
<keyword evidence="2 6" id="KW-0805">Transcription regulation</keyword>
<accession>A0ABX8BGA0</accession>
<dbReference type="PANTHER" id="PTHR43133">
    <property type="entry name" value="RNA POLYMERASE ECF-TYPE SIGMA FACTO"/>
    <property type="match status" value="1"/>
</dbReference>
<evidence type="ECO:0000256" key="6">
    <source>
        <dbReference type="RuleBase" id="RU000716"/>
    </source>
</evidence>
<dbReference type="Gene3D" id="1.10.1740.10">
    <property type="match status" value="1"/>
</dbReference>
<dbReference type="PANTHER" id="PTHR43133:SF8">
    <property type="entry name" value="RNA POLYMERASE SIGMA FACTOR HI_1459-RELATED"/>
    <property type="match status" value="1"/>
</dbReference>